<evidence type="ECO:0000313" key="2">
    <source>
        <dbReference type="EMBL" id="MVO14916.1"/>
    </source>
</evidence>
<name>A0A6L6WAR4_9RHOB</name>
<dbReference type="GO" id="GO:0003677">
    <property type="term" value="F:DNA binding"/>
    <property type="evidence" value="ECO:0007669"/>
    <property type="project" value="InterPro"/>
</dbReference>
<dbReference type="GO" id="GO:0046872">
    <property type="term" value="F:metal ion binding"/>
    <property type="evidence" value="ECO:0007669"/>
    <property type="project" value="InterPro"/>
</dbReference>
<reference evidence="2 3" key="1">
    <citation type="submission" date="2019-12" db="EMBL/GenBank/DDBJ databases">
        <authorList>
            <person name="Zhang Y.-J."/>
        </authorList>
    </citation>
    <scope>NUCLEOTIDE SEQUENCE [LARGE SCALE GENOMIC DNA]</scope>
    <source>
        <strain evidence="2 3">CY05</strain>
    </source>
</reference>
<keyword evidence="3" id="KW-1185">Reference proteome</keyword>
<dbReference type="CDD" id="cd10154">
    <property type="entry name" value="NreA-like_DUF156"/>
    <property type="match status" value="1"/>
</dbReference>
<proteinExistence type="inferred from homology"/>
<dbReference type="PANTHER" id="PTHR33677">
    <property type="entry name" value="TRANSCRIPTIONAL REPRESSOR FRMR-RELATED"/>
    <property type="match status" value="1"/>
</dbReference>
<protein>
    <submittedName>
        <fullName evidence="2">Metal-sensing transcriptional repressor</fullName>
    </submittedName>
</protein>
<accession>A0A6L6WAR4</accession>
<organism evidence="2 3">
    <name type="scientific">Parasedimentitalea huanghaiensis</name>
    <dbReference type="NCBI Taxonomy" id="2682100"/>
    <lineage>
        <taxon>Bacteria</taxon>
        <taxon>Pseudomonadati</taxon>
        <taxon>Pseudomonadota</taxon>
        <taxon>Alphaproteobacteria</taxon>
        <taxon>Rhodobacterales</taxon>
        <taxon>Paracoccaceae</taxon>
        <taxon>Parasedimentitalea</taxon>
    </lineage>
</organism>
<dbReference type="GO" id="GO:0045892">
    <property type="term" value="P:negative regulation of DNA-templated transcription"/>
    <property type="evidence" value="ECO:0007669"/>
    <property type="project" value="UniProtKB-ARBA"/>
</dbReference>
<evidence type="ECO:0000313" key="3">
    <source>
        <dbReference type="Proteomes" id="UP000478892"/>
    </source>
</evidence>
<gene>
    <name evidence="2" type="ORF">GO984_03760</name>
</gene>
<sequence length="88" mass="9798">MSQSHKHSSHPQISARLKRANGHLSAVIAMIADGRPCNDIAQQLQAVEKAITNAKRALIHDHIDHCLDSNDSDQVIDTKSFKDITRYL</sequence>
<dbReference type="InterPro" id="IPR038390">
    <property type="entry name" value="Metal_Tscrpt_repr_sf"/>
</dbReference>
<dbReference type="AlphaFoldDB" id="A0A6L6WAR4"/>
<comment type="similarity">
    <text evidence="1">Belongs to the FrmR/RcnR family.</text>
</comment>
<dbReference type="Pfam" id="PF02583">
    <property type="entry name" value="Trns_repr_metal"/>
    <property type="match status" value="1"/>
</dbReference>
<evidence type="ECO:0000256" key="1">
    <source>
        <dbReference type="ARBA" id="ARBA00005260"/>
    </source>
</evidence>
<dbReference type="EMBL" id="WQLV01000002">
    <property type="protein sequence ID" value="MVO14916.1"/>
    <property type="molecule type" value="Genomic_DNA"/>
</dbReference>
<dbReference type="InterPro" id="IPR003735">
    <property type="entry name" value="Metal_Tscrpt_repr"/>
</dbReference>
<dbReference type="Proteomes" id="UP000478892">
    <property type="component" value="Unassembled WGS sequence"/>
</dbReference>
<dbReference type="Gene3D" id="1.20.58.1000">
    <property type="entry name" value="Metal-sensitive repressor, helix protomer"/>
    <property type="match status" value="1"/>
</dbReference>
<dbReference type="PANTHER" id="PTHR33677:SF5">
    <property type="entry name" value="TRANSCRIPTIONAL REPRESSOR FRMR"/>
    <property type="match status" value="1"/>
</dbReference>
<comment type="caution">
    <text evidence="2">The sequence shown here is derived from an EMBL/GenBank/DDBJ whole genome shotgun (WGS) entry which is preliminary data.</text>
</comment>
<dbReference type="RefSeq" id="WP_157021251.1">
    <property type="nucleotide sequence ID" value="NZ_WQLV01000002.1"/>
</dbReference>